<reference evidence="1" key="2">
    <citation type="submission" date="2006-05" db="EMBL/GenBank/DDBJ databases">
        <title>Sequencing of the draft genome and assembly of Desulfuromonas acetoxidans DSM 684.</title>
        <authorList>
            <consortium name="US DOE Joint Genome Institute (JGI-PGF)"/>
            <person name="Copeland A."/>
            <person name="Lucas S."/>
            <person name="Lapidus A."/>
            <person name="Barry K."/>
            <person name="Detter J.C."/>
            <person name="Glavina del Rio T."/>
            <person name="Hammon N."/>
            <person name="Israni S."/>
            <person name="Dalin E."/>
            <person name="Tice H."/>
            <person name="Bruce D."/>
            <person name="Pitluck S."/>
            <person name="Richardson P."/>
        </authorList>
    </citation>
    <scope>NUCLEOTIDE SEQUENCE [LARGE SCALE GENOMIC DNA]</scope>
    <source>
        <strain evidence="1">DSM 684</strain>
    </source>
</reference>
<reference evidence="1" key="1">
    <citation type="submission" date="2006-05" db="EMBL/GenBank/DDBJ databases">
        <title>Annotation of the draft genome assembly of Desulfuromonas acetoxidans DSM 684.</title>
        <authorList>
            <consortium name="US DOE Joint Genome Institute (JGI-ORNL)"/>
            <person name="Larimer F."/>
            <person name="Land M."/>
            <person name="Hauser L."/>
        </authorList>
    </citation>
    <scope>NUCLEOTIDE SEQUENCE [LARGE SCALE GENOMIC DNA]</scope>
    <source>
        <strain evidence="1">DSM 684</strain>
    </source>
</reference>
<dbReference type="EMBL" id="AAEW02000007">
    <property type="protein sequence ID" value="EAT15959.1"/>
    <property type="molecule type" value="Genomic_DNA"/>
</dbReference>
<dbReference type="AlphaFoldDB" id="Q1K0I2"/>
<evidence type="ECO:0000313" key="2">
    <source>
        <dbReference type="Proteomes" id="UP000005695"/>
    </source>
</evidence>
<protein>
    <recommendedName>
        <fullName evidence="3">Helix-turn-helix domain-containing protein</fullName>
    </recommendedName>
</protein>
<dbReference type="Proteomes" id="UP000005695">
    <property type="component" value="Unassembled WGS sequence"/>
</dbReference>
<evidence type="ECO:0000313" key="1">
    <source>
        <dbReference type="EMBL" id="EAT15959.1"/>
    </source>
</evidence>
<dbReference type="OrthoDB" id="5398716at2"/>
<name>Q1K0I2_DESA6</name>
<organism evidence="1 2">
    <name type="scientific">Desulfuromonas acetoxidans (strain DSM 684 / 11070)</name>
    <dbReference type="NCBI Taxonomy" id="281689"/>
    <lineage>
        <taxon>Bacteria</taxon>
        <taxon>Pseudomonadati</taxon>
        <taxon>Thermodesulfobacteriota</taxon>
        <taxon>Desulfuromonadia</taxon>
        <taxon>Desulfuromonadales</taxon>
        <taxon>Desulfuromonadaceae</taxon>
        <taxon>Desulfuromonas</taxon>
    </lineage>
</organism>
<evidence type="ECO:0008006" key="3">
    <source>
        <dbReference type="Google" id="ProtNLM"/>
    </source>
</evidence>
<keyword evidence="2" id="KW-1185">Reference proteome</keyword>
<accession>Q1K0I2</accession>
<comment type="caution">
    <text evidence="1">The sequence shown here is derived from an EMBL/GenBank/DDBJ whole genome shotgun (WGS) entry which is preliminary data.</text>
</comment>
<sequence length="81" mass="8978">MSDANENGAMCTLERAAEILGTTPMSVLMHLKHKLMVGLEVNGQWYVTLDSLEAYRQENDTASKSLCKKHDCQHSSCESCS</sequence>
<gene>
    <name evidence="1" type="ORF">Dace_2259</name>
</gene>
<proteinExistence type="predicted"/>
<dbReference type="RefSeq" id="WP_005999780.1">
    <property type="nucleotide sequence ID" value="NZ_AAEW02000007.1"/>
</dbReference>